<name>A0A8S3TZY3_MYTED</name>
<evidence type="ECO:0000256" key="1">
    <source>
        <dbReference type="SAM" id="MobiDB-lite"/>
    </source>
</evidence>
<feature type="compositionally biased region" description="Polar residues" evidence="1">
    <location>
        <begin position="375"/>
        <end position="397"/>
    </location>
</feature>
<evidence type="ECO:0008006" key="4">
    <source>
        <dbReference type="Google" id="ProtNLM"/>
    </source>
</evidence>
<sequence>MASRNEEEPNVMHAPFAAQDLVLDMDDNLDVVVDFFERRNVEKKYIQRLKEEKMDPQTFLAMSDEQLHTYIPAYGDIYAARRYFKDLMKREHKNQRSDSLFKKLRRKMGKEKSSDSEEEGEGDKKGTRKKSKKTDGFQLHSNRSEKLRGNSNAKKAVRQIEIGWFDYEYDDNAYHQVKTPNGGGARHVSAPKSWLPNDIMEHGKKLFFRNGKSKKGMVTEFDFEIRNFMGESIEEDCTVADLYDETGSRQLRYYLYTKKRTTSILEQAIDESQLELEEDEDLPDILYTRNLQRSISMSTLPETGNPGTSTPLPKPSSSINQIVTLKIASDDEGIIFCPQENDHYQLLQSLNAAVDILPPSELSTYLDSVDETLPHNESSAGSAPQSNTSATGGHEQTITTGIALPVTELEDVRKQDIVRIHKSNLFIEMINLFKTGEMDFSKCRVIRVNANGHDERGTGEGFLKDVFCEFWELFYMKCCEGADIKVPILRHDMQQEEWTAIAYILVNGFKTVNYFPVQICKACFEDALFGVPYANLVDAFFRFVPKTDRVALEKAFNHFQDSDLGDLIDVLETYDCKKYPSQDNIKNIIQEIAHKEIIQQPKFVTDCWKSVFQTRLHWNQETLSKMYLEMCPTVNKILKSLTFPESLDLKGQVTAGYLKKFVKGLDDKDVHSFMRFCTGANLSCDIILVEFTKLSGLQRRPTAQTCGNILRLPTSYESAADLREDFLNIFERRVWDMDYV</sequence>
<dbReference type="EMBL" id="CAJPWZ010002367">
    <property type="protein sequence ID" value="CAG2236786.1"/>
    <property type="molecule type" value="Genomic_DNA"/>
</dbReference>
<evidence type="ECO:0000313" key="3">
    <source>
        <dbReference type="Proteomes" id="UP000683360"/>
    </source>
</evidence>
<dbReference type="GO" id="GO:0004842">
    <property type="term" value="F:ubiquitin-protein transferase activity"/>
    <property type="evidence" value="ECO:0007669"/>
    <property type="project" value="InterPro"/>
</dbReference>
<feature type="region of interest" description="Disordered" evidence="1">
    <location>
        <begin position="95"/>
        <end position="152"/>
    </location>
</feature>
<reference evidence="2" key="1">
    <citation type="submission" date="2021-03" db="EMBL/GenBank/DDBJ databases">
        <authorList>
            <person name="Bekaert M."/>
        </authorList>
    </citation>
    <scope>NUCLEOTIDE SEQUENCE</scope>
</reference>
<keyword evidence="3" id="KW-1185">Reference proteome</keyword>
<dbReference type="Proteomes" id="UP000683360">
    <property type="component" value="Unassembled WGS sequence"/>
</dbReference>
<evidence type="ECO:0000313" key="2">
    <source>
        <dbReference type="EMBL" id="CAG2236786.1"/>
    </source>
</evidence>
<dbReference type="OrthoDB" id="10038899at2759"/>
<proteinExistence type="predicted"/>
<comment type="caution">
    <text evidence="2">The sequence shown here is derived from an EMBL/GenBank/DDBJ whole genome shotgun (WGS) entry which is preliminary data.</text>
</comment>
<dbReference type="InterPro" id="IPR035983">
    <property type="entry name" value="Hect_E3_ubiquitin_ligase"/>
</dbReference>
<gene>
    <name evidence="2" type="ORF">MEDL_49225</name>
</gene>
<accession>A0A8S3TZY3</accession>
<protein>
    <recommendedName>
        <fullName evidence="4">HECT domain-containing protein</fullName>
    </recommendedName>
</protein>
<feature type="region of interest" description="Disordered" evidence="1">
    <location>
        <begin position="372"/>
        <end position="397"/>
    </location>
</feature>
<dbReference type="SUPFAM" id="SSF56204">
    <property type="entry name" value="Hect, E3 ligase catalytic domain"/>
    <property type="match status" value="1"/>
</dbReference>
<feature type="region of interest" description="Disordered" evidence="1">
    <location>
        <begin position="297"/>
        <end position="316"/>
    </location>
</feature>
<organism evidence="2 3">
    <name type="scientific">Mytilus edulis</name>
    <name type="common">Blue mussel</name>
    <dbReference type="NCBI Taxonomy" id="6550"/>
    <lineage>
        <taxon>Eukaryota</taxon>
        <taxon>Metazoa</taxon>
        <taxon>Spiralia</taxon>
        <taxon>Lophotrochozoa</taxon>
        <taxon>Mollusca</taxon>
        <taxon>Bivalvia</taxon>
        <taxon>Autobranchia</taxon>
        <taxon>Pteriomorphia</taxon>
        <taxon>Mytilida</taxon>
        <taxon>Mytiloidea</taxon>
        <taxon>Mytilidae</taxon>
        <taxon>Mytilinae</taxon>
        <taxon>Mytilus</taxon>
    </lineage>
</organism>
<dbReference type="AlphaFoldDB" id="A0A8S3TZY3"/>